<dbReference type="Pfam" id="PF11306">
    <property type="entry name" value="DUF3108"/>
    <property type="match status" value="1"/>
</dbReference>
<reference evidence="3 4" key="1">
    <citation type="submission" date="2023-09" db="EMBL/GenBank/DDBJ databases">
        <title>Xinfangfangia sedmenti sp. nov., isolated the sedment.</title>
        <authorList>
            <person name="Xu L."/>
        </authorList>
    </citation>
    <scope>NUCLEOTIDE SEQUENCE [LARGE SCALE GENOMIC DNA]</scope>
    <source>
        <strain evidence="3 4">LG-4</strain>
    </source>
</reference>
<accession>A0ABU1F5F6</accession>
<sequence length="239" mass="25981">MIRTLLLTGLIALAAPAAVLAQTRSEGTFDLVLRGLTAGQLTFSGVENGRSYAVRGVLKSGGLVAMVRKVRYDAEVEGTVAGPRLSPARYREDADTGKRQSTSVMRWVRGVPQVESATPVRAPRPNDVDPATQKGTVDPLTALYATLRDVPAAEVCTTNVTMFDGRRRSELRLSAPVTQGERVTCSGEYRRIAGFSDKEMAEKVRFPFTLTYAPAGEGRMRVVEVAMDTLYGKATLKRR</sequence>
<evidence type="ECO:0000313" key="3">
    <source>
        <dbReference type="EMBL" id="MDR5652098.1"/>
    </source>
</evidence>
<dbReference type="RefSeq" id="WP_310456342.1">
    <property type="nucleotide sequence ID" value="NZ_JAVKPH010000004.1"/>
</dbReference>
<protein>
    <submittedName>
        <fullName evidence="3">DUF3108 domain-containing protein</fullName>
    </submittedName>
</protein>
<proteinExistence type="predicted"/>
<name>A0ABU1F5F6_9RHOB</name>
<keyword evidence="2" id="KW-0732">Signal</keyword>
<gene>
    <name evidence="3" type="ORF">RGD00_05770</name>
</gene>
<evidence type="ECO:0000313" key="4">
    <source>
        <dbReference type="Proteomes" id="UP001247754"/>
    </source>
</evidence>
<evidence type="ECO:0000256" key="2">
    <source>
        <dbReference type="SAM" id="SignalP"/>
    </source>
</evidence>
<feature type="region of interest" description="Disordered" evidence="1">
    <location>
        <begin position="115"/>
        <end position="134"/>
    </location>
</feature>
<keyword evidence="4" id="KW-1185">Reference proteome</keyword>
<evidence type="ECO:0000256" key="1">
    <source>
        <dbReference type="SAM" id="MobiDB-lite"/>
    </source>
</evidence>
<feature type="signal peptide" evidence="2">
    <location>
        <begin position="1"/>
        <end position="21"/>
    </location>
</feature>
<comment type="caution">
    <text evidence="3">The sequence shown here is derived from an EMBL/GenBank/DDBJ whole genome shotgun (WGS) entry which is preliminary data.</text>
</comment>
<dbReference type="Proteomes" id="UP001247754">
    <property type="component" value="Unassembled WGS sequence"/>
</dbReference>
<organism evidence="3 4">
    <name type="scientific">Ruixingdingia sedimenti</name>
    <dbReference type="NCBI Taxonomy" id="3073604"/>
    <lineage>
        <taxon>Bacteria</taxon>
        <taxon>Pseudomonadati</taxon>
        <taxon>Pseudomonadota</taxon>
        <taxon>Alphaproteobacteria</taxon>
        <taxon>Rhodobacterales</taxon>
        <taxon>Paracoccaceae</taxon>
        <taxon>Ruixingdingia</taxon>
    </lineage>
</organism>
<feature type="chain" id="PRO_5046353052" evidence="2">
    <location>
        <begin position="22"/>
        <end position="239"/>
    </location>
</feature>
<dbReference type="EMBL" id="JAVKPH010000004">
    <property type="protein sequence ID" value="MDR5652098.1"/>
    <property type="molecule type" value="Genomic_DNA"/>
</dbReference>
<dbReference type="InterPro" id="IPR021457">
    <property type="entry name" value="DUF3108"/>
</dbReference>